<name>A0A1G7PR49_9PROT</name>
<comment type="catalytic activity">
    <reaction evidence="7">
        <text>[protein]-L-isoaspartate + S-adenosyl-L-methionine = [protein]-L-isoaspartate alpha-methyl ester + S-adenosyl-L-homocysteine</text>
        <dbReference type="Rhea" id="RHEA:12705"/>
        <dbReference type="Rhea" id="RHEA-COMP:12143"/>
        <dbReference type="Rhea" id="RHEA-COMP:12144"/>
        <dbReference type="ChEBI" id="CHEBI:57856"/>
        <dbReference type="ChEBI" id="CHEBI:59789"/>
        <dbReference type="ChEBI" id="CHEBI:90596"/>
        <dbReference type="ChEBI" id="CHEBI:90598"/>
        <dbReference type="EC" id="2.1.1.77"/>
    </reaction>
</comment>
<keyword evidence="10" id="KW-1185">Reference proteome</keyword>
<keyword evidence="3 7" id="KW-0963">Cytoplasm</keyword>
<evidence type="ECO:0000256" key="5">
    <source>
        <dbReference type="ARBA" id="ARBA00022679"/>
    </source>
</evidence>
<dbReference type="HAMAP" id="MF_00090">
    <property type="entry name" value="PIMT"/>
    <property type="match status" value="1"/>
</dbReference>
<proteinExistence type="inferred from homology"/>
<comment type="caution">
    <text evidence="7">Lacks conserved residue(s) required for the propagation of feature annotation.</text>
</comment>
<reference evidence="9 10" key="1">
    <citation type="submission" date="2016-10" db="EMBL/GenBank/DDBJ databases">
        <authorList>
            <person name="de Groot N.N."/>
        </authorList>
    </citation>
    <scope>NUCLEOTIDE SEQUENCE [LARGE SCALE GENOMIC DNA]</scope>
    <source>
        <strain evidence="9 10">DSM 25584</strain>
    </source>
</reference>
<feature type="signal peptide" evidence="8">
    <location>
        <begin position="1"/>
        <end position="23"/>
    </location>
</feature>
<protein>
    <recommendedName>
        <fullName evidence="7">Protein-L-isoaspartate O-methyltransferase</fullName>
        <ecNumber evidence="7">2.1.1.77</ecNumber>
    </recommendedName>
    <alternativeName>
        <fullName evidence="7">L-isoaspartyl protein carboxyl methyltransferase</fullName>
    </alternativeName>
    <alternativeName>
        <fullName evidence="7">Protein L-isoaspartyl methyltransferase</fullName>
    </alternativeName>
    <alternativeName>
        <fullName evidence="7">Protein-beta-aspartate methyltransferase</fullName>
        <shortName evidence="7">PIMT</shortName>
    </alternativeName>
</protein>
<dbReference type="PANTHER" id="PTHR11579:SF0">
    <property type="entry name" value="PROTEIN-L-ISOASPARTATE(D-ASPARTATE) O-METHYLTRANSFERASE"/>
    <property type="match status" value="1"/>
</dbReference>
<dbReference type="RefSeq" id="WP_176758541.1">
    <property type="nucleotide sequence ID" value="NZ_FNCE01000003.1"/>
</dbReference>
<keyword evidence="6 7" id="KW-0949">S-adenosyl-L-methionine</keyword>
<evidence type="ECO:0000256" key="8">
    <source>
        <dbReference type="SAM" id="SignalP"/>
    </source>
</evidence>
<dbReference type="InterPro" id="IPR000682">
    <property type="entry name" value="PCMT"/>
</dbReference>
<dbReference type="GO" id="GO:0032259">
    <property type="term" value="P:methylation"/>
    <property type="evidence" value="ECO:0007669"/>
    <property type="project" value="UniProtKB-KW"/>
</dbReference>
<keyword evidence="4 7" id="KW-0489">Methyltransferase</keyword>
<evidence type="ECO:0000256" key="1">
    <source>
        <dbReference type="ARBA" id="ARBA00004496"/>
    </source>
</evidence>
<evidence type="ECO:0000256" key="7">
    <source>
        <dbReference type="HAMAP-Rule" id="MF_00090"/>
    </source>
</evidence>
<dbReference type="GO" id="GO:0030091">
    <property type="term" value="P:protein repair"/>
    <property type="evidence" value="ECO:0007669"/>
    <property type="project" value="UniProtKB-UniRule"/>
</dbReference>
<keyword evidence="8" id="KW-0732">Signal</keyword>
<evidence type="ECO:0000256" key="4">
    <source>
        <dbReference type="ARBA" id="ARBA00022603"/>
    </source>
</evidence>
<evidence type="ECO:0000256" key="2">
    <source>
        <dbReference type="ARBA" id="ARBA00005369"/>
    </source>
</evidence>
<comment type="subcellular location">
    <subcellularLocation>
        <location evidence="1 7">Cytoplasm</location>
    </subcellularLocation>
</comment>
<evidence type="ECO:0000313" key="10">
    <source>
        <dbReference type="Proteomes" id="UP000199415"/>
    </source>
</evidence>
<dbReference type="PROSITE" id="PS01279">
    <property type="entry name" value="PCMT"/>
    <property type="match status" value="1"/>
</dbReference>
<dbReference type="EC" id="2.1.1.77" evidence="7"/>
<dbReference type="GO" id="GO:0004719">
    <property type="term" value="F:protein-L-isoaspartate (D-aspartate) O-methyltransferase activity"/>
    <property type="evidence" value="ECO:0007669"/>
    <property type="project" value="UniProtKB-UniRule"/>
</dbReference>
<dbReference type="Pfam" id="PF01135">
    <property type="entry name" value="PCMT"/>
    <property type="match status" value="1"/>
</dbReference>
<accession>A0A1G7PR49</accession>
<feature type="chain" id="PRO_5011455257" description="Protein-L-isoaspartate O-methyltransferase" evidence="8">
    <location>
        <begin position="24"/>
        <end position="248"/>
    </location>
</feature>
<dbReference type="InterPro" id="IPR029063">
    <property type="entry name" value="SAM-dependent_MTases_sf"/>
</dbReference>
<dbReference type="Proteomes" id="UP000199415">
    <property type="component" value="Unassembled WGS sequence"/>
</dbReference>
<evidence type="ECO:0000256" key="3">
    <source>
        <dbReference type="ARBA" id="ARBA00022490"/>
    </source>
</evidence>
<dbReference type="CDD" id="cd02440">
    <property type="entry name" value="AdoMet_MTases"/>
    <property type="match status" value="1"/>
</dbReference>
<gene>
    <name evidence="7" type="primary">pcm</name>
    <name evidence="9" type="ORF">SAMN05216241_10333</name>
</gene>
<dbReference type="STRING" id="1082479.SAMN05216241_10333"/>
<dbReference type="PANTHER" id="PTHR11579">
    <property type="entry name" value="PROTEIN-L-ISOASPARTATE O-METHYLTRANSFERASE"/>
    <property type="match status" value="1"/>
</dbReference>
<dbReference type="NCBIfam" id="NF001453">
    <property type="entry name" value="PRK00312.1"/>
    <property type="match status" value="1"/>
</dbReference>
<organism evidence="9 10">
    <name type="scientific">Limimonas halophila</name>
    <dbReference type="NCBI Taxonomy" id="1082479"/>
    <lineage>
        <taxon>Bacteria</taxon>
        <taxon>Pseudomonadati</taxon>
        <taxon>Pseudomonadota</taxon>
        <taxon>Alphaproteobacteria</taxon>
        <taxon>Rhodospirillales</taxon>
        <taxon>Rhodovibrionaceae</taxon>
        <taxon>Limimonas</taxon>
    </lineage>
</organism>
<evidence type="ECO:0000313" key="9">
    <source>
        <dbReference type="EMBL" id="SDF88683.1"/>
    </source>
</evidence>
<evidence type="ECO:0000256" key="6">
    <source>
        <dbReference type="ARBA" id="ARBA00022691"/>
    </source>
</evidence>
<dbReference type="GO" id="GO:0005737">
    <property type="term" value="C:cytoplasm"/>
    <property type="evidence" value="ECO:0007669"/>
    <property type="project" value="UniProtKB-SubCell"/>
</dbReference>
<comment type="similarity">
    <text evidence="2 7">Belongs to the methyltransferase superfamily. L-isoaspartyl/D-aspartyl protein methyltransferase family.</text>
</comment>
<dbReference type="EMBL" id="FNCE01000003">
    <property type="protein sequence ID" value="SDF88683.1"/>
    <property type="molecule type" value="Genomic_DNA"/>
</dbReference>
<sequence length="248" mass="26109">MRRAIRFGVLAAVAAMLAPTARAEGVEDAGEARRAMVRIIETKVSHTASVTNVPQIDPRVMTAMRAVPRHVFVPGPLRPYAYAPTPLPVTAEQRLASPFLVALMTHLAEVQPGERVFETGTGAGYHAAVLAEMGAEVVSVEVLEDVAEQARANLKAAGIDGIETHVADGYYGWARGAPYDAIILKEAVGAVPRALLDQLAPGGKLVAPIGPETGGQQLTVITKNGAGGTSRREILPVQFTPLQGGERI</sequence>
<dbReference type="NCBIfam" id="TIGR00080">
    <property type="entry name" value="pimt"/>
    <property type="match status" value="1"/>
</dbReference>
<dbReference type="Gene3D" id="3.40.50.150">
    <property type="entry name" value="Vaccinia Virus protein VP39"/>
    <property type="match status" value="1"/>
</dbReference>
<comment type="function">
    <text evidence="7">Catalyzes the methyl esterification of L-isoaspartyl residues in peptides and proteins that result from spontaneous decomposition of normal L-aspartyl and L-asparaginyl residues. It plays a role in the repair and/or degradation of damaged proteins.</text>
</comment>
<dbReference type="SUPFAM" id="SSF53335">
    <property type="entry name" value="S-adenosyl-L-methionine-dependent methyltransferases"/>
    <property type="match status" value="1"/>
</dbReference>
<dbReference type="AlphaFoldDB" id="A0A1G7PR49"/>
<keyword evidence="5 7" id="KW-0808">Transferase</keyword>